<dbReference type="InterPro" id="IPR058535">
    <property type="entry name" value="MafB19-deam"/>
</dbReference>
<gene>
    <name evidence="8 10" type="primary">tadA</name>
    <name evidence="10" type="ORF">QDX21_06975</name>
</gene>
<name>A0AAJ6AJK3_9MICC</name>
<comment type="function">
    <text evidence="8">Catalyzes the deamination of adenosine to inosine at the wobble position 34 of tRNA(Arg2).</text>
</comment>
<dbReference type="Pfam" id="PF14437">
    <property type="entry name" value="MafB19-deam"/>
    <property type="match status" value="1"/>
</dbReference>
<keyword evidence="3 8" id="KW-0819">tRNA processing</keyword>
<dbReference type="PROSITE" id="PS00903">
    <property type="entry name" value="CYT_DCMP_DEAMINASES_1"/>
    <property type="match status" value="1"/>
</dbReference>
<reference evidence="10 11" key="1">
    <citation type="submission" date="2023-03" db="EMBL/GenBank/DDBJ databases">
        <title>Complete genome sequences of several Auritidibacter ignavus strains isolated from ear infections.</title>
        <authorList>
            <person name="Baehr T."/>
            <person name="Baumhoegger A.M."/>
        </authorList>
    </citation>
    <scope>NUCLEOTIDE SEQUENCE [LARGE SCALE GENOMIC DNA]</scope>
    <source>
        <strain evidence="10 11">BABAE-6</strain>
    </source>
</reference>
<dbReference type="InterPro" id="IPR002125">
    <property type="entry name" value="CMP_dCMP_dom"/>
</dbReference>
<evidence type="ECO:0000259" key="9">
    <source>
        <dbReference type="PROSITE" id="PS51747"/>
    </source>
</evidence>
<evidence type="ECO:0000313" key="11">
    <source>
        <dbReference type="Proteomes" id="UP001224674"/>
    </source>
</evidence>
<keyword evidence="5 8" id="KW-0378">Hydrolase</keyword>
<dbReference type="EC" id="3.5.4.33" evidence="8"/>
<evidence type="ECO:0000256" key="4">
    <source>
        <dbReference type="ARBA" id="ARBA00022723"/>
    </source>
</evidence>
<dbReference type="AlphaFoldDB" id="A0AAJ6AJK3"/>
<dbReference type="FunFam" id="3.40.140.10:FF:000005">
    <property type="entry name" value="tRNA-specific adenosine deaminase"/>
    <property type="match status" value="1"/>
</dbReference>
<feature type="binding site" evidence="8">
    <location>
        <position position="72"/>
    </location>
    <ligand>
        <name>Zn(2+)</name>
        <dbReference type="ChEBI" id="CHEBI:29105"/>
        <note>catalytic</note>
    </ligand>
</feature>
<dbReference type="GO" id="GO:0002100">
    <property type="term" value="P:tRNA wobble adenosine to inosine editing"/>
    <property type="evidence" value="ECO:0007669"/>
    <property type="project" value="UniProtKB-UniRule"/>
</dbReference>
<comment type="catalytic activity">
    <reaction evidence="7 8">
        <text>adenosine(34) in tRNA + H2O + H(+) = inosine(34) in tRNA + NH4(+)</text>
        <dbReference type="Rhea" id="RHEA:43168"/>
        <dbReference type="Rhea" id="RHEA-COMP:10373"/>
        <dbReference type="Rhea" id="RHEA-COMP:10374"/>
        <dbReference type="ChEBI" id="CHEBI:15377"/>
        <dbReference type="ChEBI" id="CHEBI:15378"/>
        <dbReference type="ChEBI" id="CHEBI:28938"/>
        <dbReference type="ChEBI" id="CHEBI:74411"/>
        <dbReference type="ChEBI" id="CHEBI:82852"/>
        <dbReference type="EC" id="3.5.4.33"/>
    </reaction>
</comment>
<dbReference type="EMBL" id="CP122566">
    <property type="protein sequence ID" value="WGH92078.1"/>
    <property type="molecule type" value="Genomic_DNA"/>
</dbReference>
<feature type="binding site" evidence="8">
    <location>
        <position position="100"/>
    </location>
    <ligand>
        <name>Zn(2+)</name>
        <dbReference type="ChEBI" id="CHEBI:29105"/>
        <note>catalytic</note>
    </ligand>
</feature>
<dbReference type="InterPro" id="IPR028883">
    <property type="entry name" value="tRNA_aden_deaminase"/>
</dbReference>
<evidence type="ECO:0000256" key="6">
    <source>
        <dbReference type="ARBA" id="ARBA00022833"/>
    </source>
</evidence>
<evidence type="ECO:0000256" key="3">
    <source>
        <dbReference type="ARBA" id="ARBA00022694"/>
    </source>
</evidence>
<sequence length="166" mass="17765">MTETGACDPPCGPGPLPDRAQLETWMQTAMALAETATRAGDVPIGALLVNHTGTVIGQGYNRREVSGDPTAHAEILAIRQAASADWRLENSTLIVTLEPCAMCAGAIVAARIPRVIFGAWEPKTGACGSILDVLREPRFNHQVEVIAGIMAEESATLLRTFFRARR</sequence>
<dbReference type="PANTHER" id="PTHR11079:SF202">
    <property type="entry name" value="TRNA-SPECIFIC ADENOSINE DEAMINASE"/>
    <property type="match status" value="1"/>
</dbReference>
<evidence type="ECO:0000313" key="10">
    <source>
        <dbReference type="EMBL" id="WGH92078.1"/>
    </source>
</evidence>
<dbReference type="Proteomes" id="UP001224674">
    <property type="component" value="Chromosome"/>
</dbReference>
<comment type="similarity">
    <text evidence="1">Belongs to the cytidine and deoxycytidylate deaminase family. ADAT2 subfamily.</text>
</comment>
<dbReference type="GO" id="GO:0052717">
    <property type="term" value="F:tRNA-specific adenosine-34 deaminase activity"/>
    <property type="evidence" value="ECO:0007669"/>
    <property type="project" value="UniProtKB-UniRule"/>
</dbReference>
<keyword evidence="6 8" id="KW-0862">Zinc</keyword>
<organism evidence="10 11">
    <name type="scientific">Auritidibacter ignavus</name>
    <dbReference type="NCBI Taxonomy" id="678932"/>
    <lineage>
        <taxon>Bacteria</taxon>
        <taxon>Bacillati</taxon>
        <taxon>Actinomycetota</taxon>
        <taxon>Actinomycetes</taxon>
        <taxon>Micrococcales</taxon>
        <taxon>Micrococcaceae</taxon>
        <taxon>Auritidibacter</taxon>
    </lineage>
</organism>
<comment type="cofactor">
    <cofactor evidence="8">
        <name>Zn(2+)</name>
        <dbReference type="ChEBI" id="CHEBI:29105"/>
    </cofactor>
    <text evidence="8">Binds 1 zinc ion per subunit.</text>
</comment>
<dbReference type="Gene3D" id="3.40.140.10">
    <property type="entry name" value="Cytidine Deaminase, domain 2"/>
    <property type="match status" value="1"/>
</dbReference>
<dbReference type="RefSeq" id="WP_279674323.1">
    <property type="nucleotide sequence ID" value="NZ_CP122566.1"/>
</dbReference>
<protein>
    <recommendedName>
        <fullName evidence="8">tRNA-specific adenosine deaminase</fullName>
        <ecNumber evidence="8">3.5.4.33</ecNumber>
    </recommendedName>
</protein>
<evidence type="ECO:0000256" key="2">
    <source>
        <dbReference type="ARBA" id="ARBA00011738"/>
    </source>
</evidence>
<feature type="binding site" evidence="8">
    <location>
        <position position="103"/>
    </location>
    <ligand>
        <name>Zn(2+)</name>
        <dbReference type="ChEBI" id="CHEBI:29105"/>
        <note>catalytic</note>
    </ligand>
</feature>
<dbReference type="InterPro" id="IPR016192">
    <property type="entry name" value="APOBEC/CMP_deaminase_Zn-bd"/>
</dbReference>
<dbReference type="HAMAP" id="MF_00972">
    <property type="entry name" value="tRNA_aden_deaminase"/>
    <property type="match status" value="1"/>
</dbReference>
<dbReference type="GO" id="GO:0008270">
    <property type="term" value="F:zinc ion binding"/>
    <property type="evidence" value="ECO:0007669"/>
    <property type="project" value="UniProtKB-UniRule"/>
</dbReference>
<dbReference type="SUPFAM" id="SSF53927">
    <property type="entry name" value="Cytidine deaminase-like"/>
    <property type="match status" value="1"/>
</dbReference>
<feature type="active site" description="Proton donor" evidence="8">
    <location>
        <position position="74"/>
    </location>
</feature>
<keyword evidence="11" id="KW-1185">Reference proteome</keyword>
<dbReference type="NCBIfam" id="NF008113">
    <property type="entry name" value="PRK10860.1"/>
    <property type="match status" value="1"/>
</dbReference>
<evidence type="ECO:0000256" key="1">
    <source>
        <dbReference type="ARBA" id="ARBA00010669"/>
    </source>
</evidence>
<accession>A0AAJ6AJK3</accession>
<dbReference type="PANTHER" id="PTHR11079">
    <property type="entry name" value="CYTOSINE DEAMINASE FAMILY MEMBER"/>
    <property type="match status" value="1"/>
</dbReference>
<evidence type="ECO:0000256" key="8">
    <source>
        <dbReference type="HAMAP-Rule" id="MF_00972"/>
    </source>
</evidence>
<keyword evidence="4 8" id="KW-0479">Metal-binding</keyword>
<feature type="domain" description="CMP/dCMP-type deaminase" evidence="9">
    <location>
        <begin position="20"/>
        <end position="138"/>
    </location>
</feature>
<comment type="subunit">
    <text evidence="2 8">Homodimer.</text>
</comment>
<evidence type="ECO:0000256" key="5">
    <source>
        <dbReference type="ARBA" id="ARBA00022801"/>
    </source>
</evidence>
<dbReference type="PROSITE" id="PS51747">
    <property type="entry name" value="CYT_DCMP_DEAMINASES_2"/>
    <property type="match status" value="1"/>
</dbReference>
<dbReference type="InterPro" id="IPR016193">
    <property type="entry name" value="Cytidine_deaminase-like"/>
</dbReference>
<proteinExistence type="inferred from homology"/>
<dbReference type="CDD" id="cd01285">
    <property type="entry name" value="nucleoside_deaminase"/>
    <property type="match status" value="1"/>
</dbReference>
<evidence type="ECO:0000256" key="7">
    <source>
        <dbReference type="ARBA" id="ARBA00048045"/>
    </source>
</evidence>